<feature type="region of interest" description="Disordered" evidence="2">
    <location>
        <begin position="510"/>
        <end position="533"/>
    </location>
</feature>
<feature type="region of interest" description="Disordered" evidence="2">
    <location>
        <begin position="448"/>
        <end position="469"/>
    </location>
</feature>
<dbReference type="InterPro" id="IPR001217">
    <property type="entry name" value="STAT"/>
</dbReference>
<dbReference type="AlphaFoldDB" id="A0AAE9AHK4"/>
<name>A0AAE9AHK4_CAEBR</name>
<dbReference type="GO" id="GO:0007165">
    <property type="term" value="P:signal transduction"/>
    <property type="evidence" value="ECO:0007669"/>
    <property type="project" value="InterPro"/>
</dbReference>
<reference evidence="4 6" key="1">
    <citation type="submission" date="2022-04" db="EMBL/GenBank/DDBJ databases">
        <title>Chromosome-level reference genomes for two strains of Caenorhabditis briggsae: an improved platform for comparative genomics.</title>
        <authorList>
            <person name="Stevens L."/>
            <person name="Andersen E."/>
        </authorList>
    </citation>
    <scope>NUCLEOTIDE SEQUENCE [LARGE SCALE GENOMIC DNA]</scope>
    <source>
        <strain evidence="4">VX34</strain>
        <tissue evidence="4">Whole-organism</tissue>
    </source>
</reference>
<evidence type="ECO:0000256" key="1">
    <source>
        <dbReference type="ARBA" id="ARBA00022999"/>
    </source>
</evidence>
<dbReference type="Proteomes" id="UP000829354">
    <property type="component" value="Chromosome IV"/>
</dbReference>
<keyword evidence="1" id="KW-0727">SH2 domain</keyword>
<dbReference type="Proteomes" id="UP000827892">
    <property type="component" value="Chromosome IV"/>
</dbReference>
<sequence length="1012" mass="116029">MFEGYRNPTSNFQEQNVLAFNKWENECSYSNCVKSESPSINLSFCRTAPVKSGRQPNSRFSKLKDFTRKDLFGYLDFINRLQKALNFSNMVPNEVFQKLLYDLFCMWHAVQRHYDPPIPDSEEQRMQKVKNLICKLLTEIDGRVNRIKQNNSHQRGQDFYEEWTMLTWNVLCITNRLQNSLSQVVVSNEDKMIYSRLNQALVELVNYSRDFLPFPSSNEMDPEYVMLRDKMNQTMMSLHGLYRQMNSTMYQTPDDVENFRIHLQTFGDDILCPCLEHYKTFCNNKGMALWQTVRSVQVGRMRDQLKEHDTSVESLVTFYSNMTYVLAVLGARLQGFRYDLTVNKKFFNFDPVIHMSEAVFAALELLMSNCVLATEPSTSAILVTNNLFAMNCGALARGVVFKDFEIQVVSEETAEHIQSEMSRQRLLQHPAPIGNVPSAALLAMKPTTGTKRSNAASNADSANNTAHKKSDVNSKESVIIYPVYNAKNRYWAATYPHLLCTTRQKGRQSIHNSYQDLSPSGNNTSSSNDKQGSGKRPIFYFHIKATMFSPSGRFATAHTLSLPFTIATRRNQDCQVQRMMSSYTATIFWLYGYDSQDGLLLQWIDGGMSWDHFKHLFKQHFKVNADVKRSLVDSDFDLLKYKLQCPDCCSGQDGARINGIQQIVTFKNVLCPHLRYECNSTNVRFSVWRGMLELLQIFHDTRNNVRKLWEMGVLMGFMEFEEVDQELENHNSALIMRLSFVTGGTICFTVKSQAHTTDPRASRPIHLEPLDLKRLQQKCLRDYLRDIAEAEKVKYLVKANREAVRIEDLLEDLKDIGGKPDSPSESREISSNITHMGDIDTMQHIKFTAMRIAVVTCKVKPPSADYDENERSKRLSVAAGSRDEDFLREFVNLSNLYGKSKQDLFDSLDFINDQFQPGPIRKTSSVYESVPRHIPLAPAPISQNMAPTLISPPPAKLVRSDFEVPNPVMRVSVSPPKPSSQLPSPNQTALPHLYNNSVPMIYDHLHQPHFQY</sequence>
<organism evidence="3 5">
    <name type="scientific">Caenorhabditis briggsae</name>
    <dbReference type="NCBI Taxonomy" id="6238"/>
    <lineage>
        <taxon>Eukaryota</taxon>
        <taxon>Metazoa</taxon>
        <taxon>Ecdysozoa</taxon>
        <taxon>Nematoda</taxon>
        <taxon>Chromadorea</taxon>
        <taxon>Rhabditida</taxon>
        <taxon>Rhabditina</taxon>
        <taxon>Rhabditomorpha</taxon>
        <taxon>Rhabditoidea</taxon>
        <taxon>Rhabditidae</taxon>
        <taxon>Peloderinae</taxon>
        <taxon>Caenorhabditis</taxon>
    </lineage>
</organism>
<dbReference type="PANTHER" id="PTHR11801">
    <property type="entry name" value="SIGNAL TRANSDUCER AND ACTIVATOR OF TRANSCRIPTION"/>
    <property type="match status" value="1"/>
</dbReference>
<accession>A0AAE9AHK4</accession>
<dbReference type="EMBL" id="CP090894">
    <property type="protein sequence ID" value="ULT95643.1"/>
    <property type="molecule type" value="Genomic_DNA"/>
</dbReference>
<evidence type="ECO:0000313" key="3">
    <source>
        <dbReference type="EMBL" id="ULT95643.1"/>
    </source>
</evidence>
<proteinExistence type="predicted"/>
<feature type="compositionally biased region" description="Low complexity" evidence="2">
    <location>
        <begin position="453"/>
        <end position="464"/>
    </location>
</feature>
<reference evidence="3 5" key="2">
    <citation type="submission" date="2022-05" db="EMBL/GenBank/DDBJ databases">
        <title>Chromosome-level reference genomes for two strains of Caenorhabditis briggsae: an improved platform for comparative genomics.</title>
        <authorList>
            <person name="Stevens L."/>
            <person name="Andersen E.C."/>
        </authorList>
    </citation>
    <scope>NUCLEOTIDE SEQUENCE [LARGE SCALE GENOMIC DNA]</scope>
    <source>
        <strain evidence="3">QX1410_ONT</strain>
        <tissue evidence="3">Whole-organism</tissue>
    </source>
</reference>
<dbReference type="EMBL" id="CP092623">
    <property type="protein sequence ID" value="UMM28843.1"/>
    <property type="molecule type" value="Genomic_DNA"/>
</dbReference>
<dbReference type="GO" id="GO:0003700">
    <property type="term" value="F:DNA-binding transcription factor activity"/>
    <property type="evidence" value="ECO:0007669"/>
    <property type="project" value="InterPro"/>
</dbReference>
<evidence type="ECO:0000313" key="6">
    <source>
        <dbReference type="Proteomes" id="UP000829354"/>
    </source>
</evidence>
<gene>
    <name evidence="3" type="ORF">L3Y34_004383</name>
    <name evidence="4" type="ORF">L5515_011497</name>
</gene>
<evidence type="ECO:0000256" key="2">
    <source>
        <dbReference type="SAM" id="MobiDB-lite"/>
    </source>
</evidence>
<evidence type="ECO:0000313" key="5">
    <source>
        <dbReference type="Proteomes" id="UP000827892"/>
    </source>
</evidence>
<protein>
    <submittedName>
        <fullName evidence="3">Uncharacterized protein</fullName>
    </submittedName>
</protein>
<keyword evidence="6" id="KW-1185">Reference proteome</keyword>
<feature type="compositionally biased region" description="Polar residues" evidence="2">
    <location>
        <begin position="510"/>
        <end position="531"/>
    </location>
</feature>
<evidence type="ECO:0000313" key="4">
    <source>
        <dbReference type="EMBL" id="UMM28843.1"/>
    </source>
</evidence>